<comment type="subunit">
    <text evidence="5">NDH-1 is composed of 14 different subunits. Subunits NuoA, H, J, K, L, M, N constitute the membrane sector of the complex.</text>
</comment>
<evidence type="ECO:0000313" key="8">
    <source>
        <dbReference type="EMBL" id="EEP60155.1"/>
    </source>
</evidence>
<feature type="transmembrane region" description="Helical" evidence="5">
    <location>
        <begin position="206"/>
        <end position="231"/>
    </location>
</feature>
<gene>
    <name evidence="5" type="primary">nuoN</name>
    <name evidence="8" type="ORF">SULYE_1350</name>
</gene>
<feature type="transmembrane region" description="Helical" evidence="5">
    <location>
        <begin position="371"/>
        <end position="388"/>
    </location>
</feature>
<feature type="transmembrane region" description="Helical" evidence="5">
    <location>
        <begin position="276"/>
        <end position="295"/>
    </location>
</feature>
<comment type="catalytic activity">
    <reaction evidence="5">
        <text>a quinone + NADH + 5 H(+)(in) = a quinol + NAD(+) + 4 H(+)(out)</text>
        <dbReference type="Rhea" id="RHEA:57888"/>
        <dbReference type="ChEBI" id="CHEBI:15378"/>
        <dbReference type="ChEBI" id="CHEBI:24646"/>
        <dbReference type="ChEBI" id="CHEBI:57540"/>
        <dbReference type="ChEBI" id="CHEBI:57945"/>
        <dbReference type="ChEBI" id="CHEBI:132124"/>
    </reaction>
</comment>
<dbReference type="HAMAP" id="MF_00445">
    <property type="entry name" value="NDH1_NuoN_1"/>
    <property type="match status" value="1"/>
</dbReference>
<evidence type="ECO:0000256" key="6">
    <source>
        <dbReference type="RuleBase" id="RU000320"/>
    </source>
</evidence>
<keyword evidence="8" id="KW-0560">Oxidoreductase</keyword>
<feature type="transmembrane region" description="Helical" evidence="5">
    <location>
        <begin position="18"/>
        <end position="38"/>
    </location>
</feature>
<evidence type="ECO:0000256" key="3">
    <source>
        <dbReference type="ARBA" id="ARBA00022989"/>
    </source>
</evidence>
<keyword evidence="5" id="KW-0830">Ubiquinone</keyword>
<dbReference type="GO" id="GO:0042773">
    <property type="term" value="P:ATP synthesis coupled electron transport"/>
    <property type="evidence" value="ECO:0007669"/>
    <property type="project" value="InterPro"/>
</dbReference>
<keyword evidence="2 5" id="KW-0812">Transmembrane</keyword>
<feature type="transmembrane region" description="Helical" evidence="5">
    <location>
        <begin position="326"/>
        <end position="350"/>
    </location>
</feature>
<feature type="transmembrane region" description="Helical" evidence="5">
    <location>
        <begin position="302"/>
        <end position="320"/>
    </location>
</feature>
<reference evidence="8 9" key="1">
    <citation type="submission" date="2009-04" db="EMBL/GenBank/DDBJ databases">
        <authorList>
            <person name="Reysenbach A.-L."/>
            <person name="Heidelberg J.F."/>
            <person name="Nelson W.C."/>
        </authorList>
    </citation>
    <scope>NUCLEOTIDE SEQUENCE [LARGE SCALE GENOMIC DNA]</scope>
    <source>
        <strain evidence="8 9">SS-5</strain>
    </source>
</reference>
<keyword evidence="5" id="KW-1278">Translocase</keyword>
<evidence type="ECO:0000256" key="1">
    <source>
        <dbReference type="ARBA" id="ARBA00004127"/>
    </source>
</evidence>
<evidence type="ECO:0000256" key="4">
    <source>
        <dbReference type="ARBA" id="ARBA00023136"/>
    </source>
</evidence>
<accession>C4FL96</accession>
<dbReference type="InterPro" id="IPR001750">
    <property type="entry name" value="ND/Mrp_TM"/>
</dbReference>
<comment type="caution">
    <text evidence="8">The sequence shown here is derived from an EMBL/GenBank/DDBJ whole genome shotgun (WGS) entry which is preliminary data.</text>
</comment>
<dbReference type="GO" id="GO:0008137">
    <property type="term" value="F:NADH dehydrogenase (ubiquinone) activity"/>
    <property type="evidence" value="ECO:0007669"/>
    <property type="project" value="InterPro"/>
</dbReference>
<feature type="transmembrane region" description="Helical" evidence="5">
    <location>
        <begin position="166"/>
        <end position="186"/>
    </location>
</feature>
<dbReference type="GO" id="GO:0050136">
    <property type="term" value="F:NADH dehydrogenase (quinone) (non-electrogenic) activity"/>
    <property type="evidence" value="ECO:0007669"/>
    <property type="project" value="UniProtKB-UniRule"/>
</dbReference>
<feature type="domain" description="NADH:quinone oxidoreductase/Mrp antiporter transmembrane" evidence="7">
    <location>
        <begin position="129"/>
        <end position="422"/>
    </location>
</feature>
<keyword evidence="5" id="KW-0874">Quinone</keyword>
<evidence type="ECO:0000313" key="9">
    <source>
        <dbReference type="Proteomes" id="UP000005540"/>
    </source>
</evidence>
<comment type="subcellular location">
    <subcellularLocation>
        <location evidence="5">Cell membrane</location>
        <topology evidence="5">Multi-pass membrane protein</topology>
    </subcellularLocation>
    <subcellularLocation>
        <location evidence="1">Endomembrane system</location>
        <topology evidence="1">Multi-pass membrane protein</topology>
    </subcellularLocation>
    <subcellularLocation>
        <location evidence="6">Membrane</location>
        <topology evidence="6">Multi-pass membrane protein</topology>
    </subcellularLocation>
</comment>
<keyword evidence="3 5" id="KW-1133">Transmembrane helix</keyword>
<dbReference type="PRINTS" id="PR01437">
    <property type="entry name" value="NUOXDRDTASE4"/>
</dbReference>
<dbReference type="AlphaFoldDB" id="C4FL96"/>
<comment type="function">
    <text evidence="5">NDH-1 shuttles electrons from NADH, via FMN and iron-sulfur (Fe-S) centers, to quinones in the respiratory chain. The immediate electron acceptor for the enzyme in this species is believed to be ubiquinone. Couples the redox reaction to proton translocation (for every two electrons transferred, four hydrogen ions are translocated across the cytoplasmic membrane), and thus conserves the redox energy in a proton gradient.</text>
</comment>
<dbReference type="InterPro" id="IPR003918">
    <property type="entry name" value="NADH_UbQ_OxRdtase"/>
</dbReference>
<keyword evidence="5" id="KW-1003">Cell membrane</keyword>
<feature type="transmembrane region" description="Helical" evidence="5">
    <location>
        <begin position="110"/>
        <end position="127"/>
    </location>
</feature>
<keyword evidence="4 5" id="KW-0472">Membrane</keyword>
<dbReference type="GO" id="GO:0048038">
    <property type="term" value="F:quinone binding"/>
    <property type="evidence" value="ECO:0007669"/>
    <property type="project" value="UniProtKB-KW"/>
</dbReference>
<proteinExistence type="inferred from homology"/>
<feature type="transmembrane region" description="Helical" evidence="5">
    <location>
        <begin position="243"/>
        <end position="264"/>
    </location>
</feature>
<dbReference type="InterPro" id="IPR010096">
    <property type="entry name" value="NADH-Q_OxRdtase_suN/2"/>
</dbReference>
<dbReference type="GO" id="GO:0005886">
    <property type="term" value="C:plasma membrane"/>
    <property type="evidence" value="ECO:0007669"/>
    <property type="project" value="UniProtKB-SubCell"/>
</dbReference>
<comment type="similarity">
    <text evidence="5">Belongs to the complex I subunit 2 family.</text>
</comment>
<dbReference type="PANTHER" id="PTHR22773">
    <property type="entry name" value="NADH DEHYDROGENASE"/>
    <property type="match status" value="1"/>
</dbReference>
<evidence type="ECO:0000256" key="5">
    <source>
        <dbReference type="HAMAP-Rule" id="MF_00445"/>
    </source>
</evidence>
<organism evidence="8 9">
    <name type="scientific">Sulfurihydrogenibium yellowstonense SS-5</name>
    <dbReference type="NCBI Taxonomy" id="432331"/>
    <lineage>
        <taxon>Bacteria</taxon>
        <taxon>Pseudomonadati</taxon>
        <taxon>Aquificota</taxon>
        <taxon>Aquificia</taxon>
        <taxon>Aquificales</taxon>
        <taxon>Hydrogenothermaceae</taxon>
        <taxon>Sulfurihydrogenibium</taxon>
    </lineage>
</organism>
<sequence length="489" mass="53938">MTIVQEIASGFGIPNFNVLLPEIIVLTTAILAFVLELFTKNRNILLITSVLGLSLATLSTLTITEGDVTLFGLYIVDSFSLVFKFFLLISTILIIINLQSYVDSKKTSYGEYYYLILFSLLGMMIMVSSPNLVSFYIGLELMSVSIYILVGLWRKDYKSKEGAFKYLIIGGAGTAVISYAIALLYGKTGSFDFARIFNEVQDKADVGLTAGLVLLILGLALKASAVPLHFWTPDAYEAAPTPITAFLASISKVATYALILRVMVEAFPLVNSIWSYAWAILAAASMIVGNIIALRQKNVKRMLAYSSIAHTGYILAALASPNGMGFTALIFYSLVYMFMAIGGFIFLSAFEKDSRWTNDIDNFKGLAKKHPIMALFMLIYMFSMLGIPPTVGFMGKFGVFMALISSNVWWLAVVLVITSVISAGYYLRVVAYMYMYEPVIEGKFNLTISEKFTVGFLAIVVLILGIYPTVFWEISNILTSILVMNVGVR</sequence>
<feature type="transmembrane region" description="Helical" evidence="5">
    <location>
        <begin position="408"/>
        <end position="431"/>
    </location>
</feature>
<dbReference type="Pfam" id="PF00361">
    <property type="entry name" value="Proton_antipo_M"/>
    <property type="match status" value="1"/>
</dbReference>
<keyword evidence="9" id="KW-1185">Reference proteome</keyword>
<feature type="transmembrane region" description="Helical" evidence="5">
    <location>
        <begin position="45"/>
        <end position="64"/>
    </location>
</feature>
<evidence type="ECO:0000259" key="7">
    <source>
        <dbReference type="Pfam" id="PF00361"/>
    </source>
</evidence>
<dbReference type="Proteomes" id="UP000005540">
    <property type="component" value="Unassembled WGS sequence"/>
</dbReference>
<feature type="transmembrane region" description="Helical" evidence="5">
    <location>
        <begin position="452"/>
        <end position="472"/>
    </location>
</feature>
<feature type="transmembrane region" description="Helical" evidence="5">
    <location>
        <begin position="70"/>
        <end position="98"/>
    </location>
</feature>
<dbReference type="EMBL" id="ABZS01000142">
    <property type="protein sequence ID" value="EEP60155.1"/>
    <property type="molecule type" value="Genomic_DNA"/>
</dbReference>
<keyword evidence="5" id="KW-0520">NAD</keyword>
<keyword evidence="5" id="KW-0813">Transport</keyword>
<dbReference type="GO" id="GO:0012505">
    <property type="term" value="C:endomembrane system"/>
    <property type="evidence" value="ECO:0007669"/>
    <property type="project" value="UniProtKB-SubCell"/>
</dbReference>
<evidence type="ECO:0000256" key="2">
    <source>
        <dbReference type="ARBA" id="ARBA00022692"/>
    </source>
</evidence>
<dbReference type="RefSeq" id="WP_007547637.1">
    <property type="nucleotide sequence ID" value="NZ_ABZS01000142.1"/>
</dbReference>
<dbReference type="NCBIfam" id="TIGR01770">
    <property type="entry name" value="NDH_I_N"/>
    <property type="match status" value="1"/>
</dbReference>
<dbReference type="EC" id="7.1.1.-" evidence="5"/>
<name>C4FL96_9AQUI</name>
<dbReference type="OrthoDB" id="9807568at2"/>
<feature type="transmembrane region" description="Helical" evidence="5">
    <location>
        <begin position="133"/>
        <end position="154"/>
    </location>
</feature>
<protein>
    <recommendedName>
        <fullName evidence="5">NADH-quinone oxidoreductase subunit N</fullName>
        <ecNumber evidence="5">7.1.1.-</ecNumber>
    </recommendedName>
    <alternativeName>
        <fullName evidence="5">NADH dehydrogenase I subunit N</fullName>
    </alternativeName>
    <alternativeName>
        <fullName evidence="5">NDH-1 subunit N</fullName>
    </alternativeName>
</protein>